<sequence length="189" mass="20162">MRGKTWSKAIVLIAAGSLLAALLDGCSSGTLKTADGRDAIARDKGDITVKSENGEMKIKTNEKDGTVEFKGSDGEGGTVKIQTGTSELPEDFPKEAAIPDGAQIVNTMKTSTTDGEGYIVIFNVKQSAKEVGDFYRKTFKEQGFELSEFSEDSNITLMGGNDTHSFLVGIAKNEEDKDGSTVTLTYGTK</sequence>
<comment type="caution">
    <text evidence="2">The sequence shown here is derived from an EMBL/GenBank/DDBJ whole genome shotgun (WGS) entry which is preliminary data.</text>
</comment>
<gene>
    <name evidence="2" type="ORF">QJS35_18845</name>
</gene>
<keyword evidence="3" id="KW-1185">Reference proteome</keyword>
<proteinExistence type="predicted"/>
<name>A0ABV1KWN5_9BACL</name>
<keyword evidence="1" id="KW-0732">Signal</keyword>
<accession>A0ABV1KWN5</accession>
<dbReference type="RefSeq" id="WP_232186934.1">
    <property type="nucleotide sequence ID" value="NZ_JAIOAP010000010.1"/>
</dbReference>
<reference evidence="2 3" key="1">
    <citation type="journal article" date="2023" name="Genome Announc.">
        <title>Pan-Genome Analyses of the Genus Cohnella and Proposal of the Novel Species Cohnella silvisoli sp. nov., Isolated from Forest Soil.</title>
        <authorList>
            <person name="Wang C."/>
            <person name="Mao L."/>
            <person name="Bao G."/>
            <person name="Zhu H."/>
        </authorList>
    </citation>
    <scope>NUCLEOTIDE SEQUENCE [LARGE SCALE GENOMIC DNA]</scope>
    <source>
        <strain evidence="2 3">NL03-T5-1</strain>
    </source>
</reference>
<organism evidence="2 3">
    <name type="scientific">Cohnella silvisoli</name>
    <dbReference type="NCBI Taxonomy" id="2873699"/>
    <lineage>
        <taxon>Bacteria</taxon>
        <taxon>Bacillati</taxon>
        <taxon>Bacillota</taxon>
        <taxon>Bacilli</taxon>
        <taxon>Bacillales</taxon>
        <taxon>Paenibacillaceae</taxon>
        <taxon>Cohnella</taxon>
    </lineage>
</organism>
<feature type="chain" id="PRO_5046285318" description="Lipoprotein" evidence="1">
    <location>
        <begin position="21"/>
        <end position="189"/>
    </location>
</feature>
<evidence type="ECO:0000313" key="3">
    <source>
        <dbReference type="Proteomes" id="UP001493487"/>
    </source>
</evidence>
<dbReference type="EMBL" id="JASKHM010000011">
    <property type="protein sequence ID" value="MEQ4484461.1"/>
    <property type="molecule type" value="Genomic_DNA"/>
</dbReference>
<evidence type="ECO:0000313" key="2">
    <source>
        <dbReference type="EMBL" id="MEQ4484461.1"/>
    </source>
</evidence>
<protein>
    <recommendedName>
        <fullName evidence="4">Lipoprotein</fullName>
    </recommendedName>
</protein>
<evidence type="ECO:0008006" key="4">
    <source>
        <dbReference type="Google" id="ProtNLM"/>
    </source>
</evidence>
<dbReference type="Proteomes" id="UP001493487">
    <property type="component" value="Unassembled WGS sequence"/>
</dbReference>
<feature type="signal peptide" evidence="1">
    <location>
        <begin position="1"/>
        <end position="20"/>
    </location>
</feature>
<evidence type="ECO:0000256" key="1">
    <source>
        <dbReference type="SAM" id="SignalP"/>
    </source>
</evidence>